<keyword evidence="2" id="KW-1185">Reference proteome</keyword>
<evidence type="ECO:0000313" key="1">
    <source>
        <dbReference type="EMBL" id="KAG1532634.1"/>
    </source>
</evidence>
<sequence length="114" mass="12141">MQFQRAPFRAGQAAHQAQLDVLLRRQLEHQAVRCGLRTLRELEQPVGDRLQRDHHAGGALGQAVAGDLVERHAAPAPGVDMRGDAGDGFHVAAFRRLVGLGRLAVDGAGGRAAP</sequence>
<dbReference type="Proteomes" id="UP000740926">
    <property type="component" value="Unassembled WGS sequence"/>
</dbReference>
<name>A0A9P6XU72_9FUNG</name>
<evidence type="ECO:0000313" key="2">
    <source>
        <dbReference type="Proteomes" id="UP000740926"/>
    </source>
</evidence>
<reference evidence="1 2" key="1">
    <citation type="journal article" date="2020" name="Microb. Genom.">
        <title>Genetic diversity of clinical and environmental Mucorales isolates obtained from an investigation of mucormycosis cases among solid organ transplant recipients.</title>
        <authorList>
            <person name="Nguyen M.H."/>
            <person name="Kaul D."/>
            <person name="Muto C."/>
            <person name="Cheng S.J."/>
            <person name="Richter R.A."/>
            <person name="Bruno V.M."/>
            <person name="Liu G."/>
            <person name="Beyhan S."/>
            <person name="Sundermann A.J."/>
            <person name="Mounaud S."/>
            <person name="Pasculle A.W."/>
            <person name="Nierman W.C."/>
            <person name="Driscoll E."/>
            <person name="Cumbie R."/>
            <person name="Clancy C.J."/>
            <person name="Dupont C.L."/>
        </authorList>
    </citation>
    <scope>NUCLEOTIDE SEQUENCE [LARGE SCALE GENOMIC DNA]</scope>
    <source>
        <strain evidence="1 2">GL24</strain>
    </source>
</reference>
<proteinExistence type="predicted"/>
<gene>
    <name evidence="1" type="ORF">G6F50_016152</name>
</gene>
<dbReference type="EMBL" id="JAANIU010009763">
    <property type="protein sequence ID" value="KAG1532634.1"/>
    <property type="molecule type" value="Genomic_DNA"/>
</dbReference>
<protein>
    <submittedName>
        <fullName evidence="1">Uncharacterized protein</fullName>
    </submittedName>
</protein>
<comment type="caution">
    <text evidence="1">The sequence shown here is derived from an EMBL/GenBank/DDBJ whole genome shotgun (WGS) entry which is preliminary data.</text>
</comment>
<accession>A0A9P6XU72</accession>
<dbReference type="AlphaFoldDB" id="A0A9P6XU72"/>
<organism evidence="1 2">
    <name type="scientific">Rhizopus delemar</name>
    <dbReference type="NCBI Taxonomy" id="936053"/>
    <lineage>
        <taxon>Eukaryota</taxon>
        <taxon>Fungi</taxon>
        <taxon>Fungi incertae sedis</taxon>
        <taxon>Mucoromycota</taxon>
        <taxon>Mucoromycotina</taxon>
        <taxon>Mucoromycetes</taxon>
        <taxon>Mucorales</taxon>
        <taxon>Mucorineae</taxon>
        <taxon>Rhizopodaceae</taxon>
        <taxon>Rhizopus</taxon>
    </lineage>
</organism>